<dbReference type="Pfam" id="PF01979">
    <property type="entry name" value="Amidohydro_1"/>
    <property type="match status" value="1"/>
</dbReference>
<dbReference type="InterPro" id="IPR032466">
    <property type="entry name" value="Metal_Hydrolase"/>
</dbReference>
<gene>
    <name evidence="2" type="ORF">D3871_19520</name>
</gene>
<feature type="domain" description="Amidohydrolase-related" evidence="1">
    <location>
        <begin position="88"/>
        <end position="440"/>
    </location>
</feature>
<evidence type="ECO:0000313" key="3">
    <source>
        <dbReference type="Proteomes" id="UP000265955"/>
    </source>
</evidence>
<accession>A0A3A3FK69</accession>
<dbReference type="AlphaFoldDB" id="A0A3A3FK69"/>
<keyword evidence="2" id="KW-0378">Hydrolase</keyword>
<protein>
    <submittedName>
        <fullName evidence="2">Amidohydrolase</fullName>
    </submittedName>
</protein>
<dbReference type="SUPFAM" id="SSF51556">
    <property type="entry name" value="Metallo-dependent hydrolases"/>
    <property type="match status" value="1"/>
</dbReference>
<dbReference type="Proteomes" id="UP000265955">
    <property type="component" value="Unassembled WGS sequence"/>
</dbReference>
<dbReference type="GO" id="GO:0016810">
    <property type="term" value="F:hydrolase activity, acting on carbon-nitrogen (but not peptide) bonds"/>
    <property type="evidence" value="ECO:0007669"/>
    <property type="project" value="InterPro"/>
</dbReference>
<proteinExistence type="predicted"/>
<dbReference type="InterPro" id="IPR006680">
    <property type="entry name" value="Amidohydro-rel"/>
</dbReference>
<dbReference type="InterPro" id="IPR011059">
    <property type="entry name" value="Metal-dep_hydrolase_composite"/>
</dbReference>
<dbReference type="PANTHER" id="PTHR43135">
    <property type="entry name" value="ALPHA-D-RIBOSE 1-METHYLPHOSPHONATE 5-TRIPHOSPHATE DIPHOSPHATASE"/>
    <property type="match status" value="1"/>
</dbReference>
<name>A0A3A3FK69_9BURK</name>
<comment type="caution">
    <text evidence="2">The sequence shown here is derived from an EMBL/GenBank/DDBJ whole genome shotgun (WGS) entry which is preliminary data.</text>
</comment>
<evidence type="ECO:0000313" key="2">
    <source>
        <dbReference type="EMBL" id="RJF95584.1"/>
    </source>
</evidence>
<dbReference type="EMBL" id="QYUO01000002">
    <property type="protein sequence ID" value="RJF95584.1"/>
    <property type="molecule type" value="Genomic_DNA"/>
</dbReference>
<sequence>MGNLQRVGRARHAQSLQHARRGFVRGPAALRNAAMITLIANANVFDGSGSPRRNADVLIEGNRIVHIADHIARPEGSNVHIIDAGGATLMPGLVDGHTHLGLGSTIEHRSSRTEPEEEQALIISHNARVMLDHGYTSIYSGGNRRPRVEVALRKATREGWMPGPRLRAASWEVSADTMKSPSATLKPKSIEGHIGANERAPITDQVRKFVHDMADVGVDIVKMPITGESALIEYTSCILEFKEEEVAAAGEAARERGLWLTAHAHSPEGIQMAIRHGFRAIYHATYMDDDSIAMAANAKDPIFIAPSPGSLWMMGNMDKPATPGMEVDAATASIREVVPKLVKAGIRVVPGSDYGFGFNPIGLNAKDLELFVEWFGMTPSESLRCATEYGGQLMGMGDELGLVREGYLADLLLVDGDPTTDITILQNPERLSMIMKDGNLYKLACHRGIDRATIPPSV</sequence>
<keyword evidence="3" id="KW-1185">Reference proteome</keyword>
<reference evidence="3" key="1">
    <citation type="submission" date="2018-09" db="EMBL/GenBank/DDBJ databases">
        <authorList>
            <person name="Zhu H."/>
        </authorList>
    </citation>
    <scope>NUCLEOTIDE SEQUENCE [LARGE SCALE GENOMIC DNA]</scope>
    <source>
        <strain evidence="3">K1R23-30</strain>
    </source>
</reference>
<dbReference type="InterPro" id="IPR051781">
    <property type="entry name" value="Metallo-dep_Hydrolase"/>
</dbReference>
<dbReference type="PANTHER" id="PTHR43135:SF3">
    <property type="entry name" value="ALPHA-D-RIBOSE 1-METHYLPHOSPHONATE 5-TRIPHOSPHATE DIPHOSPHATASE"/>
    <property type="match status" value="1"/>
</dbReference>
<dbReference type="Gene3D" id="2.30.40.10">
    <property type="entry name" value="Urease, subunit C, domain 1"/>
    <property type="match status" value="1"/>
</dbReference>
<dbReference type="SUPFAM" id="SSF51338">
    <property type="entry name" value="Composite domain of metallo-dependent hydrolases"/>
    <property type="match status" value="1"/>
</dbReference>
<organism evidence="2 3">
    <name type="scientific">Noviherbaspirillum saxi</name>
    <dbReference type="NCBI Taxonomy" id="2320863"/>
    <lineage>
        <taxon>Bacteria</taxon>
        <taxon>Pseudomonadati</taxon>
        <taxon>Pseudomonadota</taxon>
        <taxon>Betaproteobacteria</taxon>
        <taxon>Burkholderiales</taxon>
        <taxon>Oxalobacteraceae</taxon>
        <taxon>Noviherbaspirillum</taxon>
    </lineage>
</organism>
<evidence type="ECO:0000259" key="1">
    <source>
        <dbReference type="Pfam" id="PF01979"/>
    </source>
</evidence>
<dbReference type="Gene3D" id="3.20.20.140">
    <property type="entry name" value="Metal-dependent hydrolases"/>
    <property type="match status" value="1"/>
</dbReference>